<accession>A0ABR8SDT7</accession>
<dbReference type="PANTHER" id="PTHR30438:SF1">
    <property type="entry name" value="36 KDA ANTIGEN"/>
    <property type="match status" value="1"/>
</dbReference>
<gene>
    <name evidence="3" type="ORF">H9646_14015</name>
</gene>
<dbReference type="RefSeq" id="WP_191723982.1">
    <property type="nucleotide sequence ID" value="NZ_JACSQK010000006.1"/>
</dbReference>
<keyword evidence="1" id="KW-0472">Membrane</keyword>
<reference evidence="3 4" key="1">
    <citation type="submission" date="2020-08" db="EMBL/GenBank/DDBJ databases">
        <title>A Genomic Blueprint of the Chicken Gut Microbiome.</title>
        <authorList>
            <person name="Gilroy R."/>
            <person name="Ravi A."/>
            <person name="Getino M."/>
            <person name="Pursley I."/>
            <person name="Horton D.L."/>
            <person name="Alikhan N.-F."/>
            <person name="Baker D."/>
            <person name="Gharbi K."/>
            <person name="Hall N."/>
            <person name="Watson M."/>
            <person name="Adriaenssens E.M."/>
            <person name="Foster-Nyarko E."/>
            <person name="Jarju S."/>
            <person name="Secka A."/>
            <person name="Antonio M."/>
            <person name="Oren A."/>
            <person name="Chaudhuri R."/>
            <person name="La Ragione R.M."/>
            <person name="Hildebrand F."/>
            <person name="Pallen M.J."/>
        </authorList>
    </citation>
    <scope>NUCLEOTIDE SEQUENCE [LARGE SCALE GENOMIC DNA]</scope>
    <source>
        <strain evidence="3 4">Sa2CVA6</strain>
    </source>
</reference>
<dbReference type="Pfam" id="PF25917">
    <property type="entry name" value="BSH_RND"/>
    <property type="match status" value="1"/>
</dbReference>
<evidence type="ECO:0000313" key="4">
    <source>
        <dbReference type="Proteomes" id="UP000634919"/>
    </source>
</evidence>
<keyword evidence="1" id="KW-0812">Transmembrane</keyword>
<name>A0ABR8SDT7_9BURK</name>
<organism evidence="3 4">
    <name type="scientific">Comamonas avium</name>
    <dbReference type="NCBI Taxonomy" id="2762231"/>
    <lineage>
        <taxon>Bacteria</taxon>
        <taxon>Pseudomonadati</taxon>
        <taxon>Pseudomonadota</taxon>
        <taxon>Betaproteobacteria</taxon>
        <taxon>Burkholderiales</taxon>
        <taxon>Comamonadaceae</taxon>
        <taxon>Comamonas</taxon>
    </lineage>
</organism>
<feature type="domain" description="Multidrug resistance protein MdtA-like barrel-sandwich hybrid" evidence="2">
    <location>
        <begin position="53"/>
        <end position="244"/>
    </location>
</feature>
<dbReference type="InterPro" id="IPR058625">
    <property type="entry name" value="MdtA-like_BSH"/>
</dbReference>
<keyword evidence="4" id="KW-1185">Reference proteome</keyword>
<evidence type="ECO:0000259" key="2">
    <source>
        <dbReference type="Pfam" id="PF25917"/>
    </source>
</evidence>
<evidence type="ECO:0000313" key="3">
    <source>
        <dbReference type="EMBL" id="MBD7961588.1"/>
    </source>
</evidence>
<dbReference type="Gene3D" id="2.40.50.100">
    <property type="match status" value="1"/>
</dbReference>
<protein>
    <submittedName>
        <fullName evidence="3">Biotin/lipoyl-binding protein</fullName>
    </submittedName>
</protein>
<feature type="transmembrane region" description="Helical" evidence="1">
    <location>
        <begin position="18"/>
        <end position="35"/>
    </location>
</feature>
<dbReference type="Proteomes" id="UP000634919">
    <property type="component" value="Unassembled WGS sequence"/>
</dbReference>
<dbReference type="PANTHER" id="PTHR30438">
    <property type="entry name" value="36 KDA ANTIGEN-RELATED"/>
    <property type="match status" value="1"/>
</dbReference>
<dbReference type="Gene3D" id="2.40.30.170">
    <property type="match status" value="1"/>
</dbReference>
<keyword evidence="1" id="KW-1133">Transmembrane helix</keyword>
<dbReference type="SUPFAM" id="SSF111369">
    <property type="entry name" value="HlyD-like secretion proteins"/>
    <property type="match status" value="1"/>
</dbReference>
<dbReference type="EMBL" id="JACSQK010000006">
    <property type="protein sequence ID" value="MBD7961588.1"/>
    <property type="molecule type" value="Genomic_DNA"/>
</dbReference>
<dbReference type="Gene3D" id="1.10.287.470">
    <property type="entry name" value="Helix hairpin bin"/>
    <property type="match status" value="1"/>
</dbReference>
<sequence>MNTTSSSSSRKPQGQSRLLVVLGVVVLLLIVWGFWKAAQPPAPYFQGQMEARETDIAPKVTARIRQVLVTEGQQIQAGDLLVEMDSPEVQAKLAQAEAAKDAAQAVADKASNGARPEEVQMARLGWERAQAAANLAKTSYDRVQSLYDQGLVSAQKRDEAQTNWRASAAQAQAARAQYEMAAKGARAEDKSAAAAQARQVDGVIAEVKAAEAETQLRSPVGGEVANVLARVGELSPQGVSVVTVVDLTDQWVIINVREDFLQRFAVGSRFTGKLPALNNQSAEFEVYYLGVLPDFATWRTTRGSQGFDARTFEVRARPAQPIVGARPGMSVLVEGA</sequence>
<evidence type="ECO:0000256" key="1">
    <source>
        <dbReference type="SAM" id="Phobius"/>
    </source>
</evidence>
<comment type="caution">
    <text evidence="3">The sequence shown here is derived from an EMBL/GenBank/DDBJ whole genome shotgun (WGS) entry which is preliminary data.</text>
</comment>
<proteinExistence type="predicted"/>